<accession>A0AAV2YY27</accession>
<dbReference type="GO" id="GO:0004519">
    <property type="term" value="F:endonuclease activity"/>
    <property type="evidence" value="ECO:0007669"/>
    <property type="project" value="UniProtKB-KW"/>
</dbReference>
<evidence type="ECO:0000256" key="8">
    <source>
        <dbReference type="PROSITE-ProRule" id="PRU00047"/>
    </source>
</evidence>
<evidence type="ECO:0000256" key="1">
    <source>
        <dbReference type="ARBA" id="ARBA00012493"/>
    </source>
</evidence>
<keyword evidence="12" id="KW-1185">Reference proteome</keyword>
<dbReference type="PANTHER" id="PTHR37984:SF5">
    <property type="entry name" value="PROTEIN NYNRIN-LIKE"/>
    <property type="match status" value="1"/>
</dbReference>
<dbReference type="GO" id="GO:0003676">
    <property type="term" value="F:nucleic acid binding"/>
    <property type="evidence" value="ECO:0007669"/>
    <property type="project" value="InterPro"/>
</dbReference>
<feature type="compositionally biased region" description="Pro residues" evidence="9">
    <location>
        <begin position="346"/>
        <end position="357"/>
    </location>
</feature>
<dbReference type="PROSITE" id="PS50158">
    <property type="entry name" value="ZF_CCHC"/>
    <property type="match status" value="1"/>
</dbReference>
<dbReference type="Gene3D" id="2.40.70.10">
    <property type="entry name" value="Acid Proteases"/>
    <property type="match status" value="1"/>
</dbReference>
<keyword evidence="7" id="KW-0695">RNA-directed DNA polymerase</keyword>
<protein>
    <recommendedName>
        <fullName evidence="1">RNA-directed DNA polymerase</fullName>
        <ecNumber evidence="1">2.7.7.49</ecNumber>
    </recommendedName>
</protein>
<dbReference type="Proteomes" id="UP001146120">
    <property type="component" value="Unassembled WGS sequence"/>
</dbReference>
<feature type="non-terminal residue" evidence="11">
    <location>
        <position position="1"/>
    </location>
</feature>
<evidence type="ECO:0000256" key="5">
    <source>
        <dbReference type="ARBA" id="ARBA00022759"/>
    </source>
</evidence>
<keyword evidence="4" id="KW-0540">Nuclease</keyword>
<feature type="region of interest" description="Disordered" evidence="9">
    <location>
        <begin position="1"/>
        <end position="33"/>
    </location>
</feature>
<proteinExistence type="predicted"/>
<feature type="compositionally biased region" description="Polar residues" evidence="9">
    <location>
        <begin position="65"/>
        <end position="75"/>
    </location>
</feature>
<evidence type="ECO:0000256" key="6">
    <source>
        <dbReference type="ARBA" id="ARBA00022801"/>
    </source>
</evidence>
<feature type="region of interest" description="Disordered" evidence="9">
    <location>
        <begin position="65"/>
        <end position="85"/>
    </location>
</feature>
<evidence type="ECO:0000256" key="7">
    <source>
        <dbReference type="ARBA" id="ARBA00022918"/>
    </source>
</evidence>
<evidence type="ECO:0000313" key="11">
    <source>
        <dbReference type="EMBL" id="DAZ98093.1"/>
    </source>
</evidence>
<organism evidence="11 12">
    <name type="scientific">Lagenidium giganteum</name>
    <dbReference type="NCBI Taxonomy" id="4803"/>
    <lineage>
        <taxon>Eukaryota</taxon>
        <taxon>Sar</taxon>
        <taxon>Stramenopiles</taxon>
        <taxon>Oomycota</taxon>
        <taxon>Peronosporomycetes</taxon>
        <taxon>Pythiales</taxon>
        <taxon>Pythiaceae</taxon>
    </lineage>
</organism>
<dbReference type="InterPro" id="IPR021109">
    <property type="entry name" value="Peptidase_aspartic_dom_sf"/>
</dbReference>
<dbReference type="SUPFAM" id="SSF57756">
    <property type="entry name" value="Retrovirus zinc finger-like domains"/>
    <property type="match status" value="1"/>
</dbReference>
<dbReference type="InterPro" id="IPR001878">
    <property type="entry name" value="Znf_CCHC"/>
</dbReference>
<feature type="compositionally biased region" description="Basic and acidic residues" evidence="9">
    <location>
        <begin position="240"/>
        <end position="256"/>
    </location>
</feature>
<dbReference type="AlphaFoldDB" id="A0AAV2YY27"/>
<feature type="region of interest" description="Disordered" evidence="9">
    <location>
        <begin position="227"/>
        <end position="256"/>
    </location>
</feature>
<evidence type="ECO:0000256" key="2">
    <source>
        <dbReference type="ARBA" id="ARBA00022679"/>
    </source>
</evidence>
<dbReference type="SUPFAM" id="SSF56672">
    <property type="entry name" value="DNA/RNA polymerases"/>
    <property type="match status" value="1"/>
</dbReference>
<feature type="compositionally biased region" description="Low complexity" evidence="9">
    <location>
        <begin position="19"/>
        <end position="28"/>
    </location>
</feature>
<gene>
    <name evidence="11" type="ORF">N0F65_005255</name>
</gene>
<dbReference type="GO" id="GO:0003964">
    <property type="term" value="F:RNA-directed DNA polymerase activity"/>
    <property type="evidence" value="ECO:0007669"/>
    <property type="project" value="UniProtKB-KW"/>
</dbReference>
<keyword evidence="8" id="KW-0863">Zinc-finger</keyword>
<evidence type="ECO:0000256" key="3">
    <source>
        <dbReference type="ARBA" id="ARBA00022695"/>
    </source>
</evidence>
<dbReference type="InterPro" id="IPR041373">
    <property type="entry name" value="RT_RNaseH"/>
</dbReference>
<evidence type="ECO:0000259" key="10">
    <source>
        <dbReference type="PROSITE" id="PS50158"/>
    </source>
</evidence>
<keyword evidence="3" id="KW-0548">Nucleotidyltransferase</keyword>
<keyword evidence="8" id="KW-0862">Zinc</keyword>
<name>A0AAV2YY27_9STRA</name>
<dbReference type="Gene3D" id="4.10.60.10">
    <property type="entry name" value="Zinc finger, CCHC-type"/>
    <property type="match status" value="1"/>
</dbReference>
<dbReference type="EMBL" id="DAKRPA010000116">
    <property type="protein sequence ID" value="DAZ98093.1"/>
    <property type="molecule type" value="Genomic_DNA"/>
</dbReference>
<dbReference type="GO" id="GO:0016787">
    <property type="term" value="F:hydrolase activity"/>
    <property type="evidence" value="ECO:0007669"/>
    <property type="project" value="UniProtKB-KW"/>
</dbReference>
<keyword evidence="6" id="KW-0378">Hydrolase</keyword>
<dbReference type="Gene3D" id="3.30.70.270">
    <property type="match status" value="1"/>
</dbReference>
<reference evidence="11" key="2">
    <citation type="journal article" date="2023" name="Microbiol Resour">
        <title>Decontamination and Annotation of the Draft Genome Sequence of the Oomycete Lagenidium giganteum ARSEF 373.</title>
        <authorList>
            <person name="Morgan W.R."/>
            <person name="Tartar A."/>
        </authorList>
    </citation>
    <scope>NUCLEOTIDE SEQUENCE</scope>
    <source>
        <strain evidence="11">ARSEF 373</strain>
    </source>
</reference>
<comment type="caution">
    <text evidence="11">The sequence shown here is derived from an EMBL/GenBank/DDBJ whole genome shotgun (WGS) entry which is preliminary data.</text>
</comment>
<evidence type="ECO:0000313" key="12">
    <source>
        <dbReference type="Proteomes" id="UP001146120"/>
    </source>
</evidence>
<evidence type="ECO:0000256" key="9">
    <source>
        <dbReference type="SAM" id="MobiDB-lite"/>
    </source>
</evidence>
<reference evidence="11" key="1">
    <citation type="submission" date="2022-11" db="EMBL/GenBank/DDBJ databases">
        <authorList>
            <person name="Morgan W.R."/>
            <person name="Tartar A."/>
        </authorList>
    </citation>
    <scope>NUCLEOTIDE SEQUENCE</scope>
    <source>
        <strain evidence="11">ARSEF 373</strain>
    </source>
</reference>
<dbReference type="PANTHER" id="PTHR37984">
    <property type="entry name" value="PROTEIN CBG26694"/>
    <property type="match status" value="1"/>
</dbReference>
<keyword evidence="8" id="KW-0479">Metal-binding</keyword>
<dbReference type="InterPro" id="IPR050951">
    <property type="entry name" value="Retrovirus_Pol_polyprotein"/>
</dbReference>
<sequence length="751" mass="84992">VSAAPNIADFPQTQPTAVSQSPAAPAPSNIGSSGKPCLATCSSRCSNRATNFRHGLQQNQTLHDTLSRAASSSKRTTQKKKDPPVFAGRADEALDLWIFSTEEYYCEYKDEMEDQMSSIFVNMVLSNLGIDATSWYRELKTTAKAPITWAVKALSKLHDMRFSGSQSDYTCQFHQILNQLDVDLPEIVKRWFYQQNLRAESLHISTHVPTDLAETIDLAQSFEDAKASMSRSKNDVPPLPKKDKSLPEKKRDGSKEKTVMCHNCGQPGHHSPQCPMWKPTPSVAPKKLDSLLTLRVGDEFALYKTNAYVLDIPEAHDVLLGMPWLRTGIPDIDWPSRTVRHRSPPKPDANPLAPPHCEPARRADRRQHQSHRSIGFDERLQYHRDVDLITSTRWVAVENARARVEADDVEFCFFPPDTPARPKLTWDALKGHPLEATLLKYKDTVFQRELPQSLPSRRYHVATRIELTDDGPYMISEISHQASSFNRLIQSVFKDMAAYCRAYVNDVFVFTTSRALMDHAKAADAVLQRCEERQLYVKFAKSVFGAAEIPCLRDMVGRHGVRMDPANVRVIHDWPMPTPKRQMQSFLGTCVYVSNANDRIVLDVVARNAFNTLRDRFVKPPVLQRLDISHKDGCFRLRHRWLDRNGTERVIAYGGRKMPTAELMYPTREMGLLAAMYATELWKVYLIDKPFHDVGDFHDEKVRAKYSVQLAAASLKAGGINYPGRSWLEDIEPKPLQCHSYPGGTSSSLCA</sequence>
<dbReference type="InterPro" id="IPR036875">
    <property type="entry name" value="Znf_CCHC_sf"/>
</dbReference>
<keyword evidence="5" id="KW-0255">Endonuclease</keyword>
<feature type="region of interest" description="Disordered" evidence="9">
    <location>
        <begin position="335"/>
        <end position="374"/>
    </location>
</feature>
<dbReference type="GO" id="GO:0008270">
    <property type="term" value="F:zinc ion binding"/>
    <property type="evidence" value="ECO:0007669"/>
    <property type="project" value="UniProtKB-KW"/>
</dbReference>
<feature type="domain" description="CCHC-type" evidence="10">
    <location>
        <begin position="261"/>
        <end position="275"/>
    </location>
</feature>
<evidence type="ECO:0000256" key="4">
    <source>
        <dbReference type="ARBA" id="ARBA00022722"/>
    </source>
</evidence>
<dbReference type="InterPro" id="IPR043502">
    <property type="entry name" value="DNA/RNA_pol_sf"/>
</dbReference>
<dbReference type="EC" id="2.7.7.49" evidence="1"/>
<dbReference type="InterPro" id="IPR043128">
    <property type="entry name" value="Rev_trsase/Diguanyl_cyclase"/>
</dbReference>
<dbReference type="Pfam" id="PF17917">
    <property type="entry name" value="RT_RNaseH"/>
    <property type="match status" value="1"/>
</dbReference>
<keyword evidence="2" id="KW-0808">Transferase</keyword>